<gene>
    <name evidence="1" type="ORF">DERP_010281</name>
</gene>
<dbReference type="EMBL" id="NJHN03000096">
    <property type="protein sequence ID" value="KAH9415425.1"/>
    <property type="molecule type" value="Genomic_DNA"/>
</dbReference>
<name>A0ABQ8IZA8_DERPT</name>
<evidence type="ECO:0000313" key="1">
    <source>
        <dbReference type="EMBL" id="KAH9415425.1"/>
    </source>
</evidence>
<accession>A0ABQ8IZA8</accession>
<sequence length="80" mass="8854">MIIIIEKKLTIVLSFELCLFKPFSIIVIAADCHDSCRRIGVYGKNNPLSLTSAIAKHVDASFPVTFNDGFGTDFVESDFL</sequence>
<dbReference type="Proteomes" id="UP000887458">
    <property type="component" value="Unassembled WGS sequence"/>
</dbReference>
<proteinExistence type="predicted"/>
<reference evidence="1 2" key="1">
    <citation type="journal article" date="2018" name="J. Allergy Clin. Immunol.">
        <title>High-quality assembly of Dermatophagoides pteronyssinus genome and transcriptome reveals a wide range of novel allergens.</title>
        <authorList>
            <person name="Liu X.Y."/>
            <person name="Yang K.Y."/>
            <person name="Wang M.Q."/>
            <person name="Kwok J.S."/>
            <person name="Zeng X."/>
            <person name="Yang Z."/>
            <person name="Xiao X.J."/>
            <person name="Lau C.P."/>
            <person name="Li Y."/>
            <person name="Huang Z.M."/>
            <person name="Ba J.G."/>
            <person name="Yim A.K."/>
            <person name="Ouyang C.Y."/>
            <person name="Ngai S.M."/>
            <person name="Chan T.F."/>
            <person name="Leung E.L."/>
            <person name="Liu L."/>
            <person name="Liu Z.G."/>
            <person name="Tsui S.K."/>
        </authorList>
    </citation>
    <scope>NUCLEOTIDE SEQUENCE [LARGE SCALE GENOMIC DNA]</scope>
    <source>
        <strain evidence="1">Derp</strain>
    </source>
</reference>
<protein>
    <submittedName>
        <fullName evidence="1">Uncharacterized protein</fullName>
    </submittedName>
</protein>
<keyword evidence="2" id="KW-1185">Reference proteome</keyword>
<organism evidence="1 2">
    <name type="scientific">Dermatophagoides pteronyssinus</name>
    <name type="common">European house dust mite</name>
    <dbReference type="NCBI Taxonomy" id="6956"/>
    <lineage>
        <taxon>Eukaryota</taxon>
        <taxon>Metazoa</taxon>
        <taxon>Ecdysozoa</taxon>
        <taxon>Arthropoda</taxon>
        <taxon>Chelicerata</taxon>
        <taxon>Arachnida</taxon>
        <taxon>Acari</taxon>
        <taxon>Acariformes</taxon>
        <taxon>Sarcoptiformes</taxon>
        <taxon>Astigmata</taxon>
        <taxon>Psoroptidia</taxon>
        <taxon>Analgoidea</taxon>
        <taxon>Pyroglyphidae</taxon>
        <taxon>Dermatophagoidinae</taxon>
        <taxon>Dermatophagoides</taxon>
    </lineage>
</organism>
<comment type="caution">
    <text evidence="1">The sequence shown here is derived from an EMBL/GenBank/DDBJ whole genome shotgun (WGS) entry which is preliminary data.</text>
</comment>
<evidence type="ECO:0000313" key="2">
    <source>
        <dbReference type="Proteomes" id="UP000887458"/>
    </source>
</evidence>
<reference evidence="1 2" key="2">
    <citation type="journal article" date="2022" name="Mol. Biol. Evol.">
        <title>Comparative Genomics Reveals Insights into the Divergent Evolution of Astigmatic Mites and Household Pest Adaptations.</title>
        <authorList>
            <person name="Xiong Q."/>
            <person name="Wan A.T."/>
            <person name="Liu X."/>
            <person name="Fung C.S."/>
            <person name="Xiao X."/>
            <person name="Malainual N."/>
            <person name="Hou J."/>
            <person name="Wang L."/>
            <person name="Wang M."/>
            <person name="Yang K.Y."/>
            <person name="Cui Y."/>
            <person name="Leung E.L."/>
            <person name="Nong W."/>
            <person name="Shin S.K."/>
            <person name="Au S.W."/>
            <person name="Jeong K.Y."/>
            <person name="Chew F.T."/>
            <person name="Hui J.H."/>
            <person name="Leung T.F."/>
            <person name="Tungtrongchitr A."/>
            <person name="Zhong N."/>
            <person name="Liu Z."/>
            <person name="Tsui S.K."/>
        </authorList>
    </citation>
    <scope>NUCLEOTIDE SEQUENCE [LARGE SCALE GENOMIC DNA]</scope>
    <source>
        <strain evidence="1">Derp</strain>
    </source>
</reference>